<organism evidence="1">
    <name type="scientific">marine sediment metagenome</name>
    <dbReference type="NCBI Taxonomy" id="412755"/>
    <lineage>
        <taxon>unclassified sequences</taxon>
        <taxon>metagenomes</taxon>
        <taxon>ecological metagenomes</taxon>
    </lineage>
</organism>
<reference evidence="1" key="1">
    <citation type="journal article" date="2014" name="Front. Microbiol.">
        <title>High frequency of phylogenetically diverse reductive dehalogenase-homologous genes in deep subseafloor sedimentary metagenomes.</title>
        <authorList>
            <person name="Kawai M."/>
            <person name="Futagami T."/>
            <person name="Toyoda A."/>
            <person name="Takaki Y."/>
            <person name="Nishi S."/>
            <person name="Hori S."/>
            <person name="Arai W."/>
            <person name="Tsubouchi T."/>
            <person name="Morono Y."/>
            <person name="Uchiyama I."/>
            <person name="Ito T."/>
            <person name="Fujiyama A."/>
            <person name="Inagaki F."/>
            <person name="Takami H."/>
        </authorList>
    </citation>
    <scope>NUCLEOTIDE SEQUENCE</scope>
    <source>
        <strain evidence="1">Expedition CK06-06</strain>
    </source>
</reference>
<protein>
    <submittedName>
        <fullName evidence="1">Uncharacterized protein</fullName>
    </submittedName>
</protein>
<comment type="caution">
    <text evidence="1">The sequence shown here is derived from an EMBL/GenBank/DDBJ whole genome shotgun (WGS) entry which is preliminary data.</text>
</comment>
<dbReference type="EMBL" id="BARU01027770">
    <property type="protein sequence ID" value="GAH76157.1"/>
    <property type="molecule type" value="Genomic_DNA"/>
</dbReference>
<accession>X1I376</accession>
<gene>
    <name evidence="1" type="ORF">S03H2_44415</name>
</gene>
<dbReference type="AlphaFoldDB" id="X1I376"/>
<proteinExistence type="predicted"/>
<evidence type="ECO:0000313" key="1">
    <source>
        <dbReference type="EMBL" id="GAH76157.1"/>
    </source>
</evidence>
<sequence length="55" mass="6395">MDDLIDRFDLMMNETMSYLDRAWEVAKMFRNPNYDYDPSDLGNFTLPETPVEGGG</sequence>
<name>X1I376_9ZZZZ</name>